<dbReference type="InterPro" id="IPR036179">
    <property type="entry name" value="Ig-like_dom_sf"/>
</dbReference>
<evidence type="ECO:0000313" key="5">
    <source>
        <dbReference type="Ensembl" id="ENSCCNP00000011131.1"/>
    </source>
</evidence>
<evidence type="ECO:0000256" key="3">
    <source>
        <dbReference type="ARBA" id="ARBA00043265"/>
    </source>
</evidence>
<dbReference type="Ensembl" id="ENSCCNT00000014569.1">
    <property type="protein sequence ID" value="ENSCCNP00000011131.1"/>
    <property type="gene ID" value="ENSCCNG00000011530.1"/>
</dbReference>
<dbReference type="PANTHER" id="PTHR23266">
    <property type="entry name" value="IMMUNOGLOBULIN HEAVY CHAIN"/>
    <property type="match status" value="1"/>
</dbReference>
<dbReference type="GO" id="GO:0002250">
    <property type="term" value="P:adaptive immune response"/>
    <property type="evidence" value="ECO:0007669"/>
    <property type="project" value="UniProtKB-KW"/>
</dbReference>
<dbReference type="InterPro" id="IPR013106">
    <property type="entry name" value="Ig_V-set"/>
</dbReference>
<evidence type="ECO:0000256" key="2">
    <source>
        <dbReference type="ARBA" id="ARBA00023130"/>
    </source>
</evidence>
<organism evidence="5">
    <name type="scientific">Castor canadensis</name>
    <name type="common">American beaver</name>
    <dbReference type="NCBI Taxonomy" id="51338"/>
    <lineage>
        <taxon>Eukaryota</taxon>
        <taxon>Metazoa</taxon>
        <taxon>Chordata</taxon>
        <taxon>Craniata</taxon>
        <taxon>Vertebrata</taxon>
        <taxon>Euteleostomi</taxon>
        <taxon>Mammalia</taxon>
        <taxon>Eutheria</taxon>
        <taxon>Euarchontoglires</taxon>
        <taxon>Glires</taxon>
        <taxon>Rodentia</taxon>
        <taxon>Castorimorpha</taxon>
        <taxon>Castoridae</taxon>
        <taxon>Castor</taxon>
    </lineage>
</organism>
<protein>
    <recommendedName>
        <fullName evidence="4">Ig-like domain-containing protein</fullName>
    </recommendedName>
</protein>
<dbReference type="PROSITE" id="PS50835">
    <property type="entry name" value="IG_LIKE"/>
    <property type="match status" value="1"/>
</dbReference>
<feature type="domain" description="Ig-like" evidence="4">
    <location>
        <begin position="12"/>
        <end position="129"/>
    </location>
</feature>
<reference evidence="5" key="1">
    <citation type="submission" date="2023-09" db="UniProtKB">
        <authorList>
            <consortium name="Ensembl"/>
        </authorList>
    </citation>
    <scope>IDENTIFICATION</scope>
</reference>
<name>A0A8C0WJD3_CASCN</name>
<dbReference type="GO" id="GO:0005576">
    <property type="term" value="C:extracellular region"/>
    <property type="evidence" value="ECO:0007669"/>
    <property type="project" value="UniProtKB-ARBA"/>
</dbReference>
<dbReference type="InterPro" id="IPR013783">
    <property type="entry name" value="Ig-like_fold"/>
</dbReference>
<dbReference type="AlphaFoldDB" id="A0A8C0WJD3"/>
<dbReference type="InterPro" id="IPR050199">
    <property type="entry name" value="IgHV"/>
</dbReference>
<dbReference type="Pfam" id="PF07686">
    <property type="entry name" value="V-set"/>
    <property type="match status" value="1"/>
</dbReference>
<dbReference type="SUPFAM" id="SSF48726">
    <property type="entry name" value="Immunoglobulin"/>
    <property type="match status" value="1"/>
</dbReference>
<keyword evidence="2" id="KW-1064">Adaptive immunity</keyword>
<dbReference type="GO" id="GO:0019814">
    <property type="term" value="C:immunoglobulin complex"/>
    <property type="evidence" value="ECO:0007669"/>
    <property type="project" value="UniProtKB-KW"/>
</dbReference>
<evidence type="ECO:0000259" key="4">
    <source>
        <dbReference type="PROSITE" id="PS50835"/>
    </source>
</evidence>
<dbReference type="SMART" id="SM00406">
    <property type="entry name" value="IGv"/>
    <property type="match status" value="1"/>
</dbReference>
<dbReference type="FunFam" id="2.60.40.10:FF:002528">
    <property type="entry name" value="Immunoglobulin heavy variable 1-49"/>
    <property type="match status" value="1"/>
</dbReference>
<keyword evidence="3" id="KW-1280">Immunoglobulin</keyword>
<sequence>ETQPQSDRSIDPFFIHTIGVHAQVLLEQTGAELRKPRASVNVSCKNSGFNFTNSYMHWVRQKPSQGLEWTGRIDPEDDRTKYAQNFKGRLTLTVDRSSNTSFMELSSLRAEDTAMHYCARDTHIEETSV</sequence>
<accession>A0A8C0WJD3</accession>
<proteinExistence type="predicted"/>
<keyword evidence="1" id="KW-0391">Immunity</keyword>
<dbReference type="Gene3D" id="2.60.40.10">
    <property type="entry name" value="Immunoglobulins"/>
    <property type="match status" value="1"/>
</dbReference>
<dbReference type="InterPro" id="IPR007110">
    <property type="entry name" value="Ig-like_dom"/>
</dbReference>
<evidence type="ECO:0000256" key="1">
    <source>
        <dbReference type="ARBA" id="ARBA00022859"/>
    </source>
</evidence>